<dbReference type="InterPro" id="IPR006203">
    <property type="entry name" value="GHMP_knse_ATP-bd_CS"/>
</dbReference>
<evidence type="ECO:0000256" key="2">
    <source>
        <dbReference type="ARBA" id="ARBA00022679"/>
    </source>
</evidence>
<dbReference type="InterPro" id="IPR014721">
    <property type="entry name" value="Ribsml_uS5_D2-typ_fold_subgr"/>
</dbReference>
<reference evidence="9 10" key="1">
    <citation type="submission" date="2023-08" db="EMBL/GenBank/DDBJ databases">
        <title>A Necator americanus chromosomal reference genome.</title>
        <authorList>
            <person name="Ilik V."/>
            <person name="Petrzelkova K.J."/>
            <person name="Pardy F."/>
            <person name="Fuh T."/>
            <person name="Niatou-Singa F.S."/>
            <person name="Gouil Q."/>
            <person name="Baker L."/>
            <person name="Ritchie M.E."/>
            <person name="Jex A.R."/>
            <person name="Gazzola D."/>
            <person name="Li H."/>
            <person name="Toshio Fujiwara R."/>
            <person name="Zhan B."/>
            <person name="Aroian R.V."/>
            <person name="Pafco B."/>
            <person name="Schwarz E.M."/>
        </authorList>
    </citation>
    <scope>NUCLEOTIDE SEQUENCE [LARGE SCALE GENOMIC DNA]</scope>
    <source>
        <strain evidence="9 10">Aroian</strain>
        <tissue evidence="9">Whole animal</tissue>
    </source>
</reference>
<dbReference type="Pfam" id="PF08544">
    <property type="entry name" value="GHMP_kinases_C"/>
    <property type="match status" value="1"/>
</dbReference>
<dbReference type="InterPro" id="IPR019741">
    <property type="entry name" value="Galactokinase_CS"/>
</dbReference>
<dbReference type="SUPFAM" id="SSF55060">
    <property type="entry name" value="GHMP Kinase, C-terminal domain"/>
    <property type="match status" value="1"/>
</dbReference>
<dbReference type="PRINTS" id="PR00959">
    <property type="entry name" value="MEVGALKINASE"/>
</dbReference>
<organism evidence="9 10">
    <name type="scientific">Necator americanus</name>
    <name type="common">Human hookworm</name>
    <dbReference type="NCBI Taxonomy" id="51031"/>
    <lineage>
        <taxon>Eukaryota</taxon>
        <taxon>Metazoa</taxon>
        <taxon>Ecdysozoa</taxon>
        <taxon>Nematoda</taxon>
        <taxon>Chromadorea</taxon>
        <taxon>Rhabditida</taxon>
        <taxon>Rhabditina</taxon>
        <taxon>Rhabditomorpha</taxon>
        <taxon>Strongyloidea</taxon>
        <taxon>Ancylostomatidae</taxon>
        <taxon>Bunostominae</taxon>
        <taxon>Necator</taxon>
    </lineage>
</organism>
<keyword evidence="5" id="KW-0067">ATP-binding</keyword>
<name>A0ABR1E9N8_NECAM</name>
<feature type="domain" description="GHMP kinase N-terminal" evidence="6">
    <location>
        <begin position="164"/>
        <end position="233"/>
    </location>
</feature>
<dbReference type="PROSITE" id="PS00106">
    <property type="entry name" value="GALACTOKINASE"/>
    <property type="match status" value="1"/>
</dbReference>
<dbReference type="Pfam" id="PF00288">
    <property type="entry name" value="GHMP_kinases_N"/>
    <property type="match status" value="1"/>
</dbReference>
<dbReference type="InterPro" id="IPR036554">
    <property type="entry name" value="GHMP_kinase_C_sf"/>
</dbReference>
<evidence type="ECO:0000256" key="3">
    <source>
        <dbReference type="ARBA" id="ARBA00022741"/>
    </source>
</evidence>
<evidence type="ECO:0000313" key="9">
    <source>
        <dbReference type="EMBL" id="KAK6759328.1"/>
    </source>
</evidence>
<sequence length="441" mass="49454">MSLLRFVSFRNIFYYVQIMADYSIGEKILEERLYDSENNRTPEPEHVINLKHGVVREAYELFLTHFGASPINELKAAAAPGRVNLIGDHVDYCDGVVLPMAIPLYTVVLGRKTDDQRRGFTNIFSSHFSDPVVIRRPYDTIIEKNVNWGRYIQGVFALTACDLCFDVVVHSSIPIGSGLSSSAALELASYHFVSQFFLEPLPTGVSSAELCRRVEHEYAGMPCGIMDQFVIALAEHAHALRIDCRSLSYDLIPMSISHDALFLIINSGVHHMHAGGEYKKRREVVEEVLRILNLPSWRDVTHDLLHEKSSLFNSGALDCALHVVDEIERTFKASEALLDNDITHFGRYMCESHNSLKDKYRVSCPEIDELVSLTLSCEGVFGSRMTGGGFGGCTVSLVRKDNLDDVKNYIKENYRGGTPTFYECEAVSHASAVELEFLAKV</sequence>
<protein>
    <recommendedName>
        <fullName evidence="11">Galactokinase</fullName>
    </recommendedName>
</protein>
<feature type="domain" description="Galactokinase N-terminal" evidence="8">
    <location>
        <begin position="61"/>
        <end position="112"/>
    </location>
</feature>
<dbReference type="NCBIfam" id="TIGR00131">
    <property type="entry name" value="gal_kin"/>
    <property type="match status" value="1"/>
</dbReference>
<comment type="similarity">
    <text evidence="1">Belongs to the GHMP kinase family. GalK subfamily.</text>
</comment>
<dbReference type="Gene3D" id="3.30.70.890">
    <property type="entry name" value="GHMP kinase, C-terminal domain"/>
    <property type="match status" value="1"/>
</dbReference>
<keyword evidence="3" id="KW-0547">Nucleotide-binding</keyword>
<keyword evidence="2" id="KW-0808">Transferase</keyword>
<evidence type="ECO:0000256" key="5">
    <source>
        <dbReference type="ARBA" id="ARBA00022840"/>
    </source>
</evidence>
<evidence type="ECO:0000313" key="10">
    <source>
        <dbReference type="Proteomes" id="UP001303046"/>
    </source>
</evidence>
<keyword evidence="10" id="KW-1185">Reference proteome</keyword>
<dbReference type="InterPro" id="IPR006206">
    <property type="entry name" value="Mevalonate/galactokinase"/>
</dbReference>
<comment type="caution">
    <text evidence="9">The sequence shown here is derived from an EMBL/GenBank/DDBJ whole genome shotgun (WGS) entry which is preliminary data.</text>
</comment>
<dbReference type="PROSITE" id="PS00627">
    <property type="entry name" value="GHMP_KINASES_ATP"/>
    <property type="match status" value="1"/>
</dbReference>
<evidence type="ECO:0000259" key="8">
    <source>
        <dbReference type="Pfam" id="PF10509"/>
    </source>
</evidence>
<dbReference type="InterPro" id="IPR000705">
    <property type="entry name" value="Galactokinase"/>
</dbReference>
<dbReference type="PANTHER" id="PTHR10457:SF7">
    <property type="entry name" value="GALACTOKINASE-RELATED"/>
    <property type="match status" value="1"/>
</dbReference>
<evidence type="ECO:0000259" key="7">
    <source>
        <dbReference type="Pfam" id="PF08544"/>
    </source>
</evidence>
<dbReference type="PANTHER" id="PTHR10457">
    <property type="entry name" value="MEVALONATE KINASE/GALACTOKINASE"/>
    <property type="match status" value="1"/>
</dbReference>
<accession>A0ABR1E9N8</accession>
<feature type="domain" description="GHMP kinase C-terminal" evidence="7">
    <location>
        <begin position="335"/>
        <end position="415"/>
    </location>
</feature>
<dbReference type="InterPro" id="IPR019539">
    <property type="entry name" value="GalKase_N"/>
</dbReference>
<gene>
    <name evidence="9" type="primary">Necator_chrX.g21278</name>
    <name evidence="9" type="ORF">RB195_021117</name>
</gene>
<evidence type="ECO:0000256" key="1">
    <source>
        <dbReference type="ARBA" id="ARBA00006566"/>
    </source>
</evidence>
<dbReference type="InterPro" id="IPR013750">
    <property type="entry name" value="GHMP_kinase_C_dom"/>
</dbReference>
<dbReference type="InterPro" id="IPR020568">
    <property type="entry name" value="Ribosomal_Su5_D2-typ_SF"/>
</dbReference>
<evidence type="ECO:0008006" key="11">
    <source>
        <dbReference type="Google" id="ProtNLM"/>
    </source>
</evidence>
<proteinExistence type="inferred from homology"/>
<dbReference type="PRINTS" id="PR00473">
    <property type="entry name" value="GALCTOKINASE"/>
</dbReference>
<dbReference type="InterPro" id="IPR006204">
    <property type="entry name" value="GHMP_kinase_N_dom"/>
</dbReference>
<dbReference type="EMBL" id="JAVFWL010000006">
    <property type="protein sequence ID" value="KAK6759328.1"/>
    <property type="molecule type" value="Genomic_DNA"/>
</dbReference>
<dbReference type="PIRSF" id="PIRSF000530">
    <property type="entry name" value="Galactokinase"/>
    <property type="match status" value="1"/>
</dbReference>
<dbReference type="Pfam" id="PF10509">
    <property type="entry name" value="GalKase_gal_bdg"/>
    <property type="match status" value="1"/>
</dbReference>
<dbReference type="Gene3D" id="3.30.230.10">
    <property type="match status" value="1"/>
</dbReference>
<dbReference type="SUPFAM" id="SSF54211">
    <property type="entry name" value="Ribosomal protein S5 domain 2-like"/>
    <property type="match status" value="1"/>
</dbReference>
<dbReference type="Proteomes" id="UP001303046">
    <property type="component" value="Unassembled WGS sequence"/>
</dbReference>
<keyword evidence="4" id="KW-0418">Kinase</keyword>
<evidence type="ECO:0000259" key="6">
    <source>
        <dbReference type="Pfam" id="PF00288"/>
    </source>
</evidence>
<evidence type="ECO:0000256" key="4">
    <source>
        <dbReference type="ARBA" id="ARBA00022777"/>
    </source>
</evidence>